<dbReference type="InterPro" id="IPR027417">
    <property type="entry name" value="P-loop_NTPase"/>
</dbReference>
<dbReference type="Gene3D" id="3.40.50.300">
    <property type="entry name" value="P-loop containing nucleotide triphosphate hydrolases"/>
    <property type="match status" value="2"/>
</dbReference>
<dbReference type="AlphaFoldDB" id="A0A4Q8BCE5"/>
<dbReference type="InterPro" id="IPR003439">
    <property type="entry name" value="ABC_transporter-like_ATP-bd"/>
</dbReference>
<keyword evidence="2" id="KW-0813">Transport</keyword>
<organism evidence="7 8">
    <name type="scientific">Micromonospora kangleipakensis</name>
    <dbReference type="NCBI Taxonomy" id="1077942"/>
    <lineage>
        <taxon>Bacteria</taxon>
        <taxon>Bacillati</taxon>
        <taxon>Actinomycetota</taxon>
        <taxon>Actinomycetes</taxon>
        <taxon>Micromonosporales</taxon>
        <taxon>Micromonosporaceae</taxon>
        <taxon>Micromonospora</taxon>
    </lineage>
</organism>
<dbReference type="InterPro" id="IPR017871">
    <property type="entry name" value="ABC_transporter-like_CS"/>
</dbReference>
<dbReference type="PANTHER" id="PTHR43820:SF4">
    <property type="entry name" value="HIGH-AFFINITY BRANCHED-CHAIN AMINO ACID TRANSPORT ATP-BINDING PROTEIN LIVF"/>
    <property type="match status" value="1"/>
</dbReference>
<dbReference type="PROSITE" id="PS00211">
    <property type="entry name" value="ABC_TRANSPORTER_1"/>
    <property type="match status" value="1"/>
</dbReference>
<reference evidence="7 8" key="1">
    <citation type="submission" date="2019-02" db="EMBL/GenBank/DDBJ databases">
        <title>Sequencing the genomes of 1000 actinobacteria strains.</title>
        <authorList>
            <person name="Klenk H.-P."/>
        </authorList>
    </citation>
    <scope>NUCLEOTIDE SEQUENCE [LARGE SCALE GENOMIC DNA]</scope>
    <source>
        <strain evidence="7 8">DSM 45612</strain>
    </source>
</reference>
<dbReference type="SMART" id="SM00382">
    <property type="entry name" value="AAA"/>
    <property type="match status" value="2"/>
</dbReference>
<evidence type="ECO:0000256" key="2">
    <source>
        <dbReference type="ARBA" id="ARBA00022448"/>
    </source>
</evidence>
<dbReference type="EMBL" id="SHLD01000001">
    <property type="protein sequence ID" value="RZU74941.1"/>
    <property type="molecule type" value="Genomic_DNA"/>
</dbReference>
<dbReference type="InterPro" id="IPR032823">
    <property type="entry name" value="BCA_ABC_TP_C"/>
</dbReference>
<name>A0A4Q8BCE5_9ACTN</name>
<feature type="domain" description="ABC transporter" evidence="6">
    <location>
        <begin position="4"/>
        <end position="231"/>
    </location>
</feature>
<sequence length="485" mass="51641">MALLEARGLTKRFGGVTALDNLDLAIEAGDVVGVMGPNGAGKSTLLKALLGEIRLDGGDVLLDGKSVLGWPTYRIARAGVSLANQVPRPFMRMTVEQNVHVGSLARGDRLRDLDVLELCGLAGKAKRPAGSLGLLDLKRLEMARALSLHPRVLFLDEVCAGLVQHETEQMIDIIRRVHAEGVALLVVEHVETVIRDLAQRVIVIDWGKVVATGTPDEISADPTVRAIYLGDGAALQRTEVRERTESSTPPLLELDGISARYGKAVALDGVSLRVQAGEVVSVLGANGAGKTTMTRIITGLLPVASGTVRISGEDVSRLGPHERVRRGVACCPEGRQIFGELTVQENLLLGGYTTDKAARLTRADELCTLFPILGQRRAQPAGTLSGGQQQLLAMARALMSDPTLLILDEASLGLSPVAIDTVYEAIAGVRQAGLSILLIEQNAHRSLAVADHAYVLDRGRITYEGPAHHLDDVDRLSAAYFGAGH</sequence>
<evidence type="ECO:0000313" key="8">
    <source>
        <dbReference type="Proteomes" id="UP000294114"/>
    </source>
</evidence>
<keyword evidence="5" id="KW-0029">Amino-acid transport</keyword>
<dbReference type="SUPFAM" id="SSF52540">
    <property type="entry name" value="P-loop containing nucleoside triphosphate hydrolases"/>
    <property type="match status" value="2"/>
</dbReference>
<feature type="domain" description="ABC transporter" evidence="6">
    <location>
        <begin position="252"/>
        <end position="483"/>
    </location>
</feature>
<dbReference type="InterPro" id="IPR052156">
    <property type="entry name" value="BCAA_Transport_ATP-bd_LivF"/>
</dbReference>
<comment type="similarity">
    <text evidence="1">Belongs to the ABC transporter superfamily.</text>
</comment>
<evidence type="ECO:0000313" key="7">
    <source>
        <dbReference type="EMBL" id="RZU74941.1"/>
    </source>
</evidence>
<keyword evidence="4 7" id="KW-0067">ATP-binding</keyword>
<evidence type="ECO:0000256" key="5">
    <source>
        <dbReference type="ARBA" id="ARBA00022970"/>
    </source>
</evidence>
<dbReference type="CDD" id="cd03224">
    <property type="entry name" value="ABC_TM1139_LivF_branched"/>
    <property type="match status" value="1"/>
</dbReference>
<dbReference type="GO" id="GO:0015807">
    <property type="term" value="P:L-amino acid transport"/>
    <property type="evidence" value="ECO:0007669"/>
    <property type="project" value="TreeGrafter"/>
</dbReference>
<dbReference type="InterPro" id="IPR003593">
    <property type="entry name" value="AAA+_ATPase"/>
</dbReference>
<dbReference type="GO" id="GO:0016887">
    <property type="term" value="F:ATP hydrolysis activity"/>
    <property type="evidence" value="ECO:0007669"/>
    <property type="project" value="InterPro"/>
</dbReference>
<proteinExistence type="inferred from homology"/>
<dbReference type="RefSeq" id="WP_165439953.1">
    <property type="nucleotide sequence ID" value="NZ_SHLD01000001.1"/>
</dbReference>
<gene>
    <name evidence="7" type="ORF">EV384_3441</name>
</gene>
<dbReference type="PROSITE" id="PS50893">
    <property type="entry name" value="ABC_TRANSPORTER_2"/>
    <property type="match status" value="2"/>
</dbReference>
<dbReference type="GO" id="GO:0015658">
    <property type="term" value="F:branched-chain amino acid transmembrane transporter activity"/>
    <property type="evidence" value="ECO:0007669"/>
    <property type="project" value="TreeGrafter"/>
</dbReference>
<dbReference type="Pfam" id="PF12399">
    <property type="entry name" value="BCA_ABC_TP_C"/>
    <property type="match status" value="1"/>
</dbReference>
<protein>
    <submittedName>
        <fullName evidence="7">Monosaccharide ABC transporter ATP-binding protein (CUT2 family)</fullName>
    </submittedName>
</protein>
<evidence type="ECO:0000256" key="4">
    <source>
        <dbReference type="ARBA" id="ARBA00022840"/>
    </source>
</evidence>
<evidence type="ECO:0000259" key="6">
    <source>
        <dbReference type="PROSITE" id="PS50893"/>
    </source>
</evidence>
<dbReference type="Proteomes" id="UP000294114">
    <property type="component" value="Unassembled WGS sequence"/>
</dbReference>
<dbReference type="GO" id="GO:0005524">
    <property type="term" value="F:ATP binding"/>
    <property type="evidence" value="ECO:0007669"/>
    <property type="project" value="UniProtKB-KW"/>
</dbReference>
<dbReference type="Pfam" id="PF00005">
    <property type="entry name" value="ABC_tran"/>
    <property type="match status" value="2"/>
</dbReference>
<keyword evidence="3" id="KW-0547">Nucleotide-binding</keyword>
<keyword evidence="8" id="KW-1185">Reference proteome</keyword>
<accession>A0A4Q8BCE5</accession>
<comment type="caution">
    <text evidence="7">The sequence shown here is derived from an EMBL/GenBank/DDBJ whole genome shotgun (WGS) entry which is preliminary data.</text>
</comment>
<dbReference type="PANTHER" id="PTHR43820">
    <property type="entry name" value="HIGH-AFFINITY BRANCHED-CHAIN AMINO ACID TRANSPORT ATP-BINDING PROTEIN LIVF"/>
    <property type="match status" value="1"/>
</dbReference>
<evidence type="ECO:0000256" key="1">
    <source>
        <dbReference type="ARBA" id="ARBA00005417"/>
    </source>
</evidence>
<evidence type="ECO:0000256" key="3">
    <source>
        <dbReference type="ARBA" id="ARBA00022741"/>
    </source>
</evidence>